<evidence type="ECO:0000313" key="9">
    <source>
        <dbReference type="EMBL" id="ETW96323.1"/>
    </source>
</evidence>
<feature type="transmembrane region" description="Helical" evidence="6">
    <location>
        <begin position="498"/>
        <end position="521"/>
    </location>
</feature>
<dbReference type="PANTHER" id="PTHR30619">
    <property type="entry name" value="DNA INTERNALIZATION/COMPETENCE PROTEIN COMEC/REC2"/>
    <property type="match status" value="1"/>
</dbReference>
<dbReference type="PANTHER" id="PTHR30619:SF1">
    <property type="entry name" value="RECOMBINATION PROTEIN 2"/>
    <property type="match status" value="1"/>
</dbReference>
<feature type="domain" description="DUF4131" evidence="8">
    <location>
        <begin position="41"/>
        <end position="203"/>
    </location>
</feature>
<comment type="subcellular location">
    <subcellularLocation>
        <location evidence="1">Cell membrane</location>
        <topology evidence="1">Multi-pass membrane protein</topology>
    </subcellularLocation>
</comment>
<dbReference type="EMBL" id="AZHW01000804">
    <property type="protein sequence ID" value="ETW96323.1"/>
    <property type="molecule type" value="Genomic_DNA"/>
</dbReference>
<evidence type="ECO:0000259" key="8">
    <source>
        <dbReference type="Pfam" id="PF13567"/>
    </source>
</evidence>
<dbReference type="Proteomes" id="UP000019141">
    <property type="component" value="Unassembled WGS sequence"/>
</dbReference>
<dbReference type="Pfam" id="PF13567">
    <property type="entry name" value="DUF4131"/>
    <property type="match status" value="1"/>
</dbReference>
<evidence type="ECO:0000256" key="6">
    <source>
        <dbReference type="SAM" id="Phobius"/>
    </source>
</evidence>
<keyword evidence="3 6" id="KW-0812">Transmembrane</keyword>
<dbReference type="SUPFAM" id="SSF56281">
    <property type="entry name" value="Metallo-hydrolase/oxidoreductase"/>
    <property type="match status" value="1"/>
</dbReference>
<dbReference type="InterPro" id="IPR036866">
    <property type="entry name" value="RibonucZ/Hydroxyglut_hydro"/>
</dbReference>
<keyword evidence="5 6" id="KW-0472">Membrane</keyword>
<dbReference type="AlphaFoldDB" id="W4LE27"/>
<dbReference type="Pfam" id="PF03772">
    <property type="entry name" value="Competence"/>
    <property type="match status" value="1"/>
</dbReference>
<feature type="transmembrane region" description="Helical" evidence="6">
    <location>
        <begin position="443"/>
        <end position="465"/>
    </location>
</feature>
<feature type="transmembrane region" description="Helical" evidence="6">
    <location>
        <begin position="533"/>
        <end position="551"/>
    </location>
</feature>
<accession>W4LE27</accession>
<dbReference type="InterPro" id="IPR025405">
    <property type="entry name" value="DUF4131"/>
</dbReference>
<dbReference type="HOGENOM" id="CLU_010363_2_1_7"/>
<evidence type="ECO:0000256" key="1">
    <source>
        <dbReference type="ARBA" id="ARBA00004651"/>
    </source>
</evidence>
<feature type="transmembrane region" description="Helical" evidence="6">
    <location>
        <begin position="414"/>
        <end position="437"/>
    </location>
</feature>
<keyword evidence="2" id="KW-1003">Cell membrane</keyword>
<organism evidence="9 10">
    <name type="scientific">Entotheonella factor</name>
    <dbReference type="NCBI Taxonomy" id="1429438"/>
    <lineage>
        <taxon>Bacteria</taxon>
        <taxon>Pseudomonadati</taxon>
        <taxon>Nitrospinota/Tectimicrobiota group</taxon>
        <taxon>Candidatus Tectimicrobiota</taxon>
        <taxon>Candidatus Entotheonellia</taxon>
        <taxon>Candidatus Entotheonellales</taxon>
        <taxon>Candidatus Entotheonellaceae</taxon>
        <taxon>Candidatus Entotheonella</taxon>
    </lineage>
</organism>
<dbReference type="InterPro" id="IPR004477">
    <property type="entry name" value="ComEC_N"/>
</dbReference>
<evidence type="ECO:0000313" key="10">
    <source>
        <dbReference type="Proteomes" id="UP000019141"/>
    </source>
</evidence>
<dbReference type="NCBIfam" id="TIGR00360">
    <property type="entry name" value="ComEC_N-term"/>
    <property type="match status" value="1"/>
</dbReference>
<feature type="transmembrane region" description="Helical" evidence="6">
    <location>
        <begin position="373"/>
        <end position="393"/>
    </location>
</feature>
<dbReference type="GO" id="GO:0005886">
    <property type="term" value="C:plasma membrane"/>
    <property type="evidence" value="ECO:0007669"/>
    <property type="project" value="UniProtKB-SubCell"/>
</dbReference>
<comment type="caution">
    <text evidence="9">The sequence shown here is derived from an EMBL/GenBank/DDBJ whole genome shotgun (WGS) entry which is preliminary data.</text>
</comment>
<feature type="transmembrane region" description="Helical" evidence="6">
    <location>
        <begin position="12"/>
        <end position="34"/>
    </location>
</feature>
<feature type="domain" description="ComEC/Rec2-related protein" evidence="7">
    <location>
        <begin position="245"/>
        <end position="524"/>
    </location>
</feature>
<feature type="transmembrane region" description="Helical" evidence="6">
    <location>
        <begin position="40"/>
        <end position="59"/>
    </location>
</feature>
<dbReference type="InterPro" id="IPR052159">
    <property type="entry name" value="Competence_DNA_uptake"/>
</dbReference>
<evidence type="ECO:0000259" key="7">
    <source>
        <dbReference type="Pfam" id="PF03772"/>
    </source>
</evidence>
<gene>
    <name evidence="9" type="ORF">ETSY1_27075</name>
</gene>
<feature type="transmembrane region" description="Helical" evidence="6">
    <location>
        <begin position="472"/>
        <end position="492"/>
    </location>
</feature>
<evidence type="ECO:0000256" key="2">
    <source>
        <dbReference type="ARBA" id="ARBA00022475"/>
    </source>
</evidence>
<evidence type="ECO:0000256" key="4">
    <source>
        <dbReference type="ARBA" id="ARBA00022989"/>
    </source>
</evidence>
<evidence type="ECO:0000256" key="3">
    <source>
        <dbReference type="ARBA" id="ARBA00022692"/>
    </source>
</evidence>
<feature type="transmembrane region" description="Helical" evidence="6">
    <location>
        <begin position="266"/>
        <end position="292"/>
    </location>
</feature>
<sequence>MLQQCVLRLDTWAAWWHHRPLFGLLAGLIIGSFLGTSTPLSPALIALLILTTAVVAWPWPHRHLQACCRLFLMGLILTHLPLSWQQRALPPNHIAHLLPHLARQRIQIEGELDRPVDARHNRQYVFVHLQRLHGPNGWQSVTGRIRLKIHTAHTGLLPGDRIRVEKLRLHPIRNFENPGRFDFRAHMHRLGIYAVGGVSRPERLHLLARPQAWRLDRLFAQWRQHLLQHIHAHLPPPANAVLAAIVLGQRGALTPDMEEDFRAAGLAHLLVVSGLHVGFVVMASFVSLRTLFRYLRSWAPRAWVPAWRPTPTAALLSMTPLLLYCSLVRWKVSTARAAMMAGSYLLALTVSRQRAPLHALSLAAVLVLLFDPAALFTLGFQLSFAAVTMILLVSQRRTSQPLSGWRRALCSGGLATSAAFMGTLPILAGAFHAIPIYSPLTNLILLPLISLLVPAGGIALLLTSLWPASASLVFAPLTPLLTGLATIAQTIASRPEALYHIAAPPTAVSMGCYGLLMCILLMPRERFGQRLRWSAFSLCALVILGGLGWEYQTSQVRQLRVTFFDVGIGDAILIHTPQGRNILIDGGGTYNGQFDIGARVIAPVLWQYHIGRFDLMALIHMHPNHARGLASLFRLFGAQHLLTNGSPIFADYLQNMIALGTQRGTLMHAAPTGPRHWQWGRLQLNLLSPPFHASPLPWQPPTENDRSLVLHLLKLP</sequence>
<feature type="transmembrane region" description="Helical" evidence="6">
    <location>
        <begin position="312"/>
        <end position="332"/>
    </location>
</feature>
<name>W4LE27_ENTF1</name>
<keyword evidence="10" id="KW-1185">Reference proteome</keyword>
<evidence type="ECO:0000256" key="5">
    <source>
        <dbReference type="ARBA" id="ARBA00023136"/>
    </source>
</evidence>
<reference evidence="9 10" key="1">
    <citation type="journal article" date="2014" name="Nature">
        <title>An environmental bacterial taxon with a large and distinct metabolic repertoire.</title>
        <authorList>
            <person name="Wilson M.C."/>
            <person name="Mori T."/>
            <person name="Ruckert C."/>
            <person name="Uria A.R."/>
            <person name="Helf M.J."/>
            <person name="Takada K."/>
            <person name="Gernert C."/>
            <person name="Steffens U.A."/>
            <person name="Heycke N."/>
            <person name="Schmitt S."/>
            <person name="Rinke C."/>
            <person name="Helfrich E.J."/>
            <person name="Brachmann A.O."/>
            <person name="Gurgui C."/>
            <person name="Wakimoto T."/>
            <person name="Kracht M."/>
            <person name="Crusemann M."/>
            <person name="Hentschel U."/>
            <person name="Abe I."/>
            <person name="Matsunaga S."/>
            <person name="Kalinowski J."/>
            <person name="Takeyama H."/>
            <person name="Piel J."/>
        </authorList>
    </citation>
    <scope>NUCLEOTIDE SEQUENCE [LARGE SCALE GENOMIC DNA]</scope>
    <source>
        <strain evidence="10">TSY1</strain>
    </source>
</reference>
<protein>
    <recommendedName>
        <fullName evidence="11">Metallo-beta-lactamase domain-containing protein</fullName>
    </recommendedName>
</protein>
<proteinExistence type="predicted"/>
<feature type="non-terminal residue" evidence="9">
    <location>
        <position position="716"/>
    </location>
</feature>
<dbReference type="Gene3D" id="3.60.15.10">
    <property type="entry name" value="Ribonuclease Z/Hydroxyacylglutathione hydrolase-like"/>
    <property type="match status" value="1"/>
</dbReference>
<evidence type="ECO:0008006" key="11">
    <source>
        <dbReference type="Google" id="ProtNLM"/>
    </source>
</evidence>
<keyword evidence="4 6" id="KW-1133">Transmembrane helix</keyword>